<dbReference type="CDD" id="cd09272">
    <property type="entry name" value="RNase_HI_RT_Ty1"/>
    <property type="match status" value="1"/>
</dbReference>
<sequence length="246" mass="28630">MRLHMHDPREPHFSTLKRILRYVRGYCDLLVNNLLAWSSKPQPTLSRSSEEAEYRGVANAVVETCWLCKLLHELHTTLSSAMLVYCDNVRVLHVPFRYHFADIFTKGLPSTLFEEFRSSLSVRCPPAQLQGSVSPCFMLIMSSAEPIDVRRTTIRRLRQELVVGVELANNLLHELNRYLEQLRSRALEFLRVESLPEHPLIKYGFNTLERASFFDMSNSNNLVIVRIELLRSIADKEEMINHYRTL</sequence>
<protein>
    <submittedName>
        <fullName evidence="1">Uncharacterized protein</fullName>
    </submittedName>
</protein>
<comment type="caution">
    <text evidence="1">The sequence shown here is derived from an EMBL/GenBank/DDBJ whole genome shotgun (WGS) entry which is preliminary data.</text>
</comment>
<proteinExistence type="predicted"/>
<dbReference type="PANTHER" id="PTHR11439">
    <property type="entry name" value="GAG-POL-RELATED RETROTRANSPOSON"/>
    <property type="match status" value="1"/>
</dbReference>
<accession>A0A699J8E9</accession>
<gene>
    <name evidence="1" type="ORF">Tci_591903</name>
</gene>
<dbReference type="PANTHER" id="PTHR11439:SF524">
    <property type="entry name" value="RNA-DIRECTED DNA POLYMERASE, PROTEIN KINASE RLK-PELLE-DLSV FAMILY"/>
    <property type="match status" value="1"/>
</dbReference>
<feature type="non-terminal residue" evidence="1">
    <location>
        <position position="246"/>
    </location>
</feature>
<dbReference type="AlphaFoldDB" id="A0A699J8E9"/>
<evidence type="ECO:0000313" key="1">
    <source>
        <dbReference type="EMBL" id="GFA19931.1"/>
    </source>
</evidence>
<organism evidence="1">
    <name type="scientific">Tanacetum cinerariifolium</name>
    <name type="common">Dalmatian daisy</name>
    <name type="synonym">Chrysanthemum cinerariifolium</name>
    <dbReference type="NCBI Taxonomy" id="118510"/>
    <lineage>
        <taxon>Eukaryota</taxon>
        <taxon>Viridiplantae</taxon>
        <taxon>Streptophyta</taxon>
        <taxon>Embryophyta</taxon>
        <taxon>Tracheophyta</taxon>
        <taxon>Spermatophyta</taxon>
        <taxon>Magnoliopsida</taxon>
        <taxon>eudicotyledons</taxon>
        <taxon>Gunneridae</taxon>
        <taxon>Pentapetalae</taxon>
        <taxon>asterids</taxon>
        <taxon>campanulids</taxon>
        <taxon>Asterales</taxon>
        <taxon>Asteraceae</taxon>
        <taxon>Asteroideae</taxon>
        <taxon>Anthemideae</taxon>
        <taxon>Anthemidinae</taxon>
        <taxon>Tanacetum</taxon>
    </lineage>
</organism>
<dbReference type="EMBL" id="BKCJ010384395">
    <property type="protein sequence ID" value="GFA19931.1"/>
    <property type="molecule type" value="Genomic_DNA"/>
</dbReference>
<name>A0A699J8E9_TANCI</name>
<reference evidence="1" key="1">
    <citation type="journal article" date="2019" name="Sci. Rep.">
        <title>Draft genome of Tanacetum cinerariifolium, the natural source of mosquito coil.</title>
        <authorList>
            <person name="Yamashiro T."/>
            <person name="Shiraishi A."/>
            <person name="Satake H."/>
            <person name="Nakayama K."/>
        </authorList>
    </citation>
    <scope>NUCLEOTIDE SEQUENCE</scope>
</reference>